<evidence type="ECO:0000256" key="6">
    <source>
        <dbReference type="ARBA" id="ARBA00022741"/>
    </source>
</evidence>
<comment type="catalytic activity">
    <reaction evidence="11">
        <text>L-seryl-[protein] + ATP = O-phospho-L-seryl-[protein] + ADP + H(+)</text>
        <dbReference type="Rhea" id="RHEA:17989"/>
        <dbReference type="Rhea" id="RHEA-COMP:9863"/>
        <dbReference type="Rhea" id="RHEA-COMP:11604"/>
        <dbReference type="ChEBI" id="CHEBI:15378"/>
        <dbReference type="ChEBI" id="CHEBI:29999"/>
        <dbReference type="ChEBI" id="CHEBI:30616"/>
        <dbReference type="ChEBI" id="CHEBI:83421"/>
        <dbReference type="ChEBI" id="CHEBI:456216"/>
    </reaction>
</comment>
<dbReference type="EMBL" id="JAUESC010000003">
    <property type="protein sequence ID" value="KAK0602435.1"/>
    <property type="molecule type" value="Genomic_DNA"/>
</dbReference>
<dbReference type="Gene3D" id="1.10.510.10">
    <property type="entry name" value="Transferase(Phosphotransferase) domain 1"/>
    <property type="match status" value="1"/>
</dbReference>
<dbReference type="InterPro" id="IPR045274">
    <property type="entry name" value="WAK-like"/>
</dbReference>
<keyword evidence="4" id="KW-0812">Transmembrane</keyword>
<dbReference type="SUPFAM" id="SSF56112">
    <property type="entry name" value="Protein kinase-like (PK-like)"/>
    <property type="match status" value="1"/>
</dbReference>
<dbReference type="Gene3D" id="3.30.200.20">
    <property type="entry name" value="Phosphorylase Kinase, domain 1"/>
    <property type="match status" value="1"/>
</dbReference>
<dbReference type="GO" id="GO:0005886">
    <property type="term" value="C:plasma membrane"/>
    <property type="evidence" value="ECO:0007669"/>
    <property type="project" value="TreeGrafter"/>
</dbReference>
<comment type="subcellular location">
    <subcellularLocation>
        <location evidence="1">Membrane</location>
        <topology evidence="1">Single-pass type I membrane protein</topology>
    </subcellularLocation>
</comment>
<keyword evidence="15" id="KW-1185">Reference proteome</keyword>
<evidence type="ECO:0000256" key="11">
    <source>
        <dbReference type="ARBA" id="ARBA00047558"/>
    </source>
</evidence>
<dbReference type="PROSITE" id="PS00108">
    <property type="entry name" value="PROTEIN_KINASE_ST"/>
    <property type="match status" value="1"/>
</dbReference>
<evidence type="ECO:0000259" key="13">
    <source>
        <dbReference type="PROSITE" id="PS50011"/>
    </source>
</evidence>
<evidence type="ECO:0000256" key="5">
    <source>
        <dbReference type="ARBA" id="ARBA00022729"/>
    </source>
</evidence>
<dbReference type="PANTHER" id="PTHR27005:SF515">
    <property type="entry name" value="WALL-ASSOCIATED RECEPTOR KINASE-LIKE 10-RELATED"/>
    <property type="match status" value="1"/>
</dbReference>
<keyword evidence="6" id="KW-0547">Nucleotide-binding</keyword>
<keyword evidence="10" id="KW-0472">Membrane</keyword>
<dbReference type="GO" id="GO:0004674">
    <property type="term" value="F:protein serine/threonine kinase activity"/>
    <property type="evidence" value="ECO:0007669"/>
    <property type="project" value="UniProtKB-KW"/>
</dbReference>
<dbReference type="PANTHER" id="PTHR27005">
    <property type="entry name" value="WALL-ASSOCIATED RECEPTOR KINASE-LIKE 21"/>
    <property type="match status" value="1"/>
</dbReference>
<evidence type="ECO:0000313" key="14">
    <source>
        <dbReference type="EMBL" id="KAK0602435.1"/>
    </source>
</evidence>
<proteinExistence type="predicted"/>
<evidence type="ECO:0000313" key="15">
    <source>
        <dbReference type="Proteomes" id="UP001168877"/>
    </source>
</evidence>
<keyword evidence="2" id="KW-0723">Serine/threonine-protein kinase</keyword>
<reference evidence="14" key="2">
    <citation type="submission" date="2023-06" db="EMBL/GenBank/DDBJ databases">
        <authorList>
            <person name="Swenson N.G."/>
            <person name="Wegrzyn J.L."/>
            <person name="Mcevoy S.L."/>
        </authorList>
    </citation>
    <scope>NUCLEOTIDE SEQUENCE</scope>
    <source>
        <strain evidence="14">NS2018</strain>
        <tissue evidence="14">Leaf</tissue>
    </source>
</reference>
<evidence type="ECO:0000256" key="10">
    <source>
        <dbReference type="ARBA" id="ARBA00023136"/>
    </source>
</evidence>
<feature type="domain" description="Protein kinase" evidence="13">
    <location>
        <begin position="52"/>
        <end position="324"/>
    </location>
</feature>
<dbReference type="Proteomes" id="UP001168877">
    <property type="component" value="Unassembled WGS sequence"/>
</dbReference>
<dbReference type="AlphaFoldDB" id="A0AA39T7U3"/>
<dbReference type="InterPro" id="IPR000719">
    <property type="entry name" value="Prot_kinase_dom"/>
</dbReference>
<protein>
    <recommendedName>
        <fullName evidence="13">Protein kinase domain-containing protein</fullName>
    </recommendedName>
</protein>
<sequence>MIKRRNKIKLKEKHFKQNGGLLLKQKLTTFDGSVDTCKLFNSKELDKATDHFNIDRILGQGGQGTVYKGMLTDGRIVVVKKSKVVDEAKLQEFINEVVILSQINHKNVVKLLGCCLKTEVPLLIYEFIQNGTLFHYLQEQNEDLPFTWDMRLRIAIEIAGALSYLHSATSVPIYHRDIKTSNILLDDKYRAKVADFGTSRSIPVVDTHLTTKVQGTYGYFDPKYFQSNQFTDKSDVYSFGVVLVELLTGQKPIFSTMTEESRSLASYFINSMEENKVCDILDAQVKLGKEEEIMVMANLAIRCLNLQGKQRPTMREVAMELEGIRAPEKNNNIRPGAGNLVYWDQELFDAWDGSTSTGSTFNITSTPSTDTQPFLF</sequence>
<name>A0AA39T7U3_ACESA</name>
<dbReference type="PROSITE" id="PS50011">
    <property type="entry name" value="PROTEIN_KINASE_DOM"/>
    <property type="match status" value="1"/>
</dbReference>
<dbReference type="GO" id="GO:0007166">
    <property type="term" value="P:cell surface receptor signaling pathway"/>
    <property type="evidence" value="ECO:0007669"/>
    <property type="project" value="InterPro"/>
</dbReference>
<dbReference type="InterPro" id="IPR008271">
    <property type="entry name" value="Ser/Thr_kinase_AS"/>
</dbReference>
<dbReference type="FunFam" id="1.10.510.10:FF:000084">
    <property type="entry name" value="Wall-associated receptor kinase 2"/>
    <property type="match status" value="1"/>
</dbReference>
<dbReference type="PIRSF" id="PIRSF000654">
    <property type="entry name" value="Integrin-linked_kinase"/>
    <property type="match status" value="1"/>
</dbReference>
<evidence type="ECO:0000256" key="8">
    <source>
        <dbReference type="ARBA" id="ARBA00022840"/>
    </source>
</evidence>
<evidence type="ECO:0000256" key="3">
    <source>
        <dbReference type="ARBA" id="ARBA00022679"/>
    </source>
</evidence>
<keyword evidence="3" id="KW-0808">Transferase</keyword>
<comment type="caution">
    <text evidence="14">The sequence shown here is derived from an EMBL/GenBank/DDBJ whole genome shotgun (WGS) entry which is preliminary data.</text>
</comment>
<keyword evidence="5" id="KW-0732">Signal</keyword>
<gene>
    <name evidence="14" type="ORF">LWI29_033288</name>
</gene>
<dbReference type="Pfam" id="PF07714">
    <property type="entry name" value="PK_Tyr_Ser-Thr"/>
    <property type="match status" value="1"/>
</dbReference>
<accession>A0AA39T7U3</accession>
<dbReference type="GO" id="GO:0005524">
    <property type="term" value="F:ATP binding"/>
    <property type="evidence" value="ECO:0007669"/>
    <property type="project" value="UniProtKB-KW"/>
</dbReference>
<evidence type="ECO:0000256" key="2">
    <source>
        <dbReference type="ARBA" id="ARBA00022527"/>
    </source>
</evidence>
<keyword evidence="7" id="KW-0418">Kinase</keyword>
<dbReference type="InterPro" id="IPR011009">
    <property type="entry name" value="Kinase-like_dom_sf"/>
</dbReference>
<evidence type="ECO:0000256" key="12">
    <source>
        <dbReference type="ARBA" id="ARBA00047951"/>
    </source>
</evidence>
<evidence type="ECO:0000256" key="1">
    <source>
        <dbReference type="ARBA" id="ARBA00004479"/>
    </source>
</evidence>
<dbReference type="SMART" id="SM00220">
    <property type="entry name" value="S_TKc"/>
    <property type="match status" value="1"/>
</dbReference>
<keyword evidence="8" id="KW-0067">ATP-binding</keyword>
<reference evidence="14" key="1">
    <citation type="journal article" date="2022" name="Plant J.">
        <title>Strategies of tolerance reflected in two North American maple genomes.</title>
        <authorList>
            <person name="McEvoy S.L."/>
            <person name="Sezen U.U."/>
            <person name="Trouern-Trend A."/>
            <person name="McMahon S.M."/>
            <person name="Schaberg P.G."/>
            <person name="Yang J."/>
            <person name="Wegrzyn J.L."/>
            <person name="Swenson N.G."/>
        </authorList>
    </citation>
    <scope>NUCLEOTIDE SEQUENCE</scope>
    <source>
        <strain evidence="14">NS2018</strain>
    </source>
</reference>
<evidence type="ECO:0000256" key="4">
    <source>
        <dbReference type="ARBA" id="ARBA00022692"/>
    </source>
</evidence>
<dbReference type="FunFam" id="3.30.200.20:FF:000043">
    <property type="entry name" value="Wall-associated receptor kinase 2"/>
    <property type="match status" value="1"/>
</dbReference>
<organism evidence="14 15">
    <name type="scientific">Acer saccharum</name>
    <name type="common">Sugar maple</name>
    <dbReference type="NCBI Taxonomy" id="4024"/>
    <lineage>
        <taxon>Eukaryota</taxon>
        <taxon>Viridiplantae</taxon>
        <taxon>Streptophyta</taxon>
        <taxon>Embryophyta</taxon>
        <taxon>Tracheophyta</taxon>
        <taxon>Spermatophyta</taxon>
        <taxon>Magnoliopsida</taxon>
        <taxon>eudicotyledons</taxon>
        <taxon>Gunneridae</taxon>
        <taxon>Pentapetalae</taxon>
        <taxon>rosids</taxon>
        <taxon>malvids</taxon>
        <taxon>Sapindales</taxon>
        <taxon>Sapindaceae</taxon>
        <taxon>Hippocastanoideae</taxon>
        <taxon>Acereae</taxon>
        <taxon>Acer</taxon>
    </lineage>
</organism>
<keyword evidence="9" id="KW-1133">Transmembrane helix</keyword>
<evidence type="ECO:0000256" key="7">
    <source>
        <dbReference type="ARBA" id="ARBA00022777"/>
    </source>
</evidence>
<comment type="catalytic activity">
    <reaction evidence="12">
        <text>L-threonyl-[protein] + ATP = O-phospho-L-threonyl-[protein] + ADP + H(+)</text>
        <dbReference type="Rhea" id="RHEA:46608"/>
        <dbReference type="Rhea" id="RHEA-COMP:11060"/>
        <dbReference type="Rhea" id="RHEA-COMP:11605"/>
        <dbReference type="ChEBI" id="CHEBI:15378"/>
        <dbReference type="ChEBI" id="CHEBI:30013"/>
        <dbReference type="ChEBI" id="CHEBI:30616"/>
        <dbReference type="ChEBI" id="CHEBI:61977"/>
        <dbReference type="ChEBI" id="CHEBI:456216"/>
    </reaction>
</comment>
<dbReference type="InterPro" id="IPR001245">
    <property type="entry name" value="Ser-Thr/Tyr_kinase_cat_dom"/>
</dbReference>
<evidence type="ECO:0000256" key="9">
    <source>
        <dbReference type="ARBA" id="ARBA00022989"/>
    </source>
</evidence>